<protein>
    <submittedName>
        <fullName evidence="1">Uncharacterized protein</fullName>
    </submittedName>
</protein>
<proteinExistence type="predicted"/>
<name>A0AAU8AYQ9_9CAUD</name>
<reference evidence="1" key="1">
    <citation type="submission" date="2024-03" db="EMBL/GenBank/DDBJ databases">
        <title>Diverse circular DNA viruses in blood, oral, and fecal samples of captive lemurs.</title>
        <authorList>
            <person name="Paietta E.N."/>
            <person name="Kraberger S."/>
            <person name="Lund M.C."/>
            <person name="Custer J.M."/>
            <person name="Vargas K.M."/>
            <person name="Ehmke E.E."/>
            <person name="Yoder A.D."/>
            <person name="Varsani A."/>
        </authorList>
    </citation>
    <scope>NUCLEOTIDE SEQUENCE</scope>
    <source>
        <strain evidence="1">Duke_22FF_208</strain>
    </source>
</reference>
<accession>A0AAU8AYQ9</accession>
<organism evidence="1">
    <name type="scientific">Dulem virus 37</name>
    <dbReference type="NCBI Taxonomy" id="3145755"/>
    <lineage>
        <taxon>Viruses</taxon>
        <taxon>Duplodnaviria</taxon>
        <taxon>Heunggongvirae</taxon>
        <taxon>Uroviricota</taxon>
        <taxon>Caudoviricetes</taxon>
    </lineage>
</organism>
<evidence type="ECO:0000313" key="1">
    <source>
        <dbReference type="EMBL" id="XCD04273.1"/>
    </source>
</evidence>
<dbReference type="EMBL" id="PP511443">
    <property type="protein sequence ID" value="XCD04273.1"/>
    <property type="molecule type" value="Genomic_DNA"/>
</dbReference>
<sequence length="103" mass="12098">MKAYIAIGHFKDSKNITSVALTQQTKKAFMQDCYGNEFVPYVVITEAMFQRLSTCNDSMETWELIKKMTSNYRVWENVTEYIEQCFDIIGEKMQQAKEQCNEI</sequence>